<dbReference type="GO" id="GO:0006520">
    <property type="term" value="P:amino acid metabolic process"/>
    <property type="evidence" value="ECO:0007669"/>
    <property type="project" value="InterPro"/>
</dbReference>
<comment type="cofactor">
    <cofactor evidence="5">
        <name>adenosylcob(III)alamin</name>
        <dbReference type="ChEBI" id="CHEBI:18408"/>
    </cofactor>
    <text evidence="5">Binds between the large and small subunits.</text>
</comment>
<keyword evidence="1 5" id="KW-0846">Cobalamin</keyword>
<dbReference type="AlphaFoldDB" id="W5XZ62"/>
<dbReference type="HOGENOM" id="CLU_068224_1_0_11"/>
<dbReference type="UniPathway" id="UPA00560"/>
<dbReference type="InterPro" id="IPR042251">
    <property type="entry name" value="EutC_C"/>
</dbReference>
<comment type="subcellular location">
    <subcellularLocation>
        <location evidence="5">Bacterial microcompartment</location>
    </subcellularLocation>
</comment>
<dbReference type="Gene3D" id="1.10.30.40">
    <property type="entry name" value="Ethanolamine ammonia-lyase light chain (EutC), N-terminal domain"/>
    <property type="match status" value="1"/>
</dbReference>
<evidence type="ECO:0000313" key="7">
    <source>
        <dbReference type="Proteomes" id="UP000019222"/>
    </source>
</evidence>
<comment type="catalytic activity">
    <reaction evidence="5">
        <text>ethanolamine = acetaldehyde + NH4(+)</text>
        <dbReference type="Rhea" id="RHEA:15313"/>
        <dbReference type="ChEBI" id="CHEBI:15343"/>
        <dbReference type="ChEBI" id="CHEBI:28938"/>
        <dbReference type="ChEBI" id="CHEBI:57603"/>
        <dbReference type="EC" id="4.3.1.7"/>
    </reaction>
</comment>
<dbReference type="GO" id="GO:0046336">
    <property type="term" value="P:ethanolamine catabolic process"/>
    <property type="evidence" value="ECO:0007669"/>
    <property type="project" value="UniProtKB-UniRule"/>
</dbReference>
<dbReference type="PIRSF" id="PIRSF018982">
    <property type="entry name" value="EutC"/>
    <property type="match status" value="1"/>
</dbReference>
<reference evidence="6 7" key="1">
    <citation type="submission" date="2013-02" db="EMBL/GenBank/DDBJ databases">
        <title>The complete genome sequence of Corynebacterium vitaeruminis DSM 20294.</title>
        <authorList>
            <person name="Ruckert C."/>
            <person name="Albersmeier A."/>
            <person name="Kalinowski J."/>
        </authorList>
    </citation>
    <scope>NUCLEOTIDE SEQUENCE [LARGE SCALE GENOMIC DNA]</scope>
    <source>
        <strain evidence="7">ATCC 10234</strain>
    </source>
</reference>
<feature type="binding site" evidence="5">
    <location>
        <position position="168"/>
    </location>
    <ligand>
        <name>adenosylcob(III)alamin</name>
        <dbReference type="ChEBI" id="CHEBI:18408"/>
    </ligand>
</feature>
<comment type="pathway">
    <text evidence="5">Amine and polyamine degradation; ethanolamine degradation.</text>
</comment>
<dbReference type="InterPro" id="IPR009246">
    <property type="entry name" value="EutC"/>
</dbReference>
<dbReference type="GO" id="GO:0009350">
    <property type="term" value="C:ethanolamine ammonia-lyase complex"/>
    <property type="evidence" value="ECO:0007669"/>
    <property type="project" value="UniProtKB-UniRule"/>
</dbReference>
<dbReference type="NCBIfam" id="NF003971">
    <property type="entry name" value="PRK05465.1"/>
    <property type="match status" value="1"/>
</dbReference>
<dbReference type="EC" id="4.3.1.7" evidence="5"/>
<evidence type="ECO:0000256" key="2">
    <source>
        <dbReference type="ARBA" id="ARBA00023239"/>
    </source>
</evidence>
<protein>
    <recommendedName>
        <fullName evidence="5">Ethanolamine ammonia-lyase small subunit</fullName>
        <shortName evidence="5">EAL small subunit</shortName>
        <ecNumber evidence="5">4.3.1.7</ecNumber>
    </recommendedName>
</protein>
<keyword evidence="4 5" id="KW-1283">Bacterial microcompartment</keyword>
<comment type="subunit">
    <text evidence="5">The basic unit is a heterodimer which dimerizes to form tetramers. The heterotetramers trimerize; 6 large subunits form a core ring with 6 small subunits projecting outwards.</text>
</comment>
<dbReference type="EMBL" id="CP004353">
    <property type="protein sequence ID" value="AHI21930.1"/>
    <property type="molecule type" value="Genomic_DNA"/>
</dbReference>
<name>W5XZ62_9CORY</name>
<dbReference type="STRING" id="1224164.B843_02695"/>
<dbReference type="PANTHER" id="PTHR39330:SF1">
    <property type="entry name" value="ETHANOLAMINE AMMONIA-LYASE SMALL SUBUNIT"/>
    <property type="match status" value="1"/>
</dbReference>
<dbReference type="Proteomes" id="UP000019222">
    <property type="component" value="Chromosome"/>
</dbReference>
<comment type="similarity">
    <text evidence="5">Belongs to the EutC family.</text>
</comment>
<evidence type="ECO:0000256" key="3">
    <source>
        <dbReference type="ARBA" id="ARBA00023285"/>
    </source>
</evidence>
<dbReference type="GO" id="GO:0031471">
    <property type="term" value="C:ethanolamine degradation polyhedral organelle"/>
    <property type="evidence" value="ECO:0007669"/>
    <property type="project" value="UniProtKB-UniRule"/>
</dbReference>
<sequence>MSSLSPTEQLRSLTPARVGLGRTGAAIPTRARLEFLSAHASARDAVHTPLDSAALEEELRSLGVDKPVHVHSKAESRELYLMRPDLGRLPGTLPSLDECSGQVGVVLADGLSPIAVAEHGPRMYDAIRRALPSYDVATPVIAHQARVALGDHIGHAAGWDVTLVLIGERPGLSVPSSLGIYSTWRTRPGTTDESRNCVSNIHPPEGMGYAEAANLVAFYVDQYFAQGRSGFMIKAAEQTPAVR</sequence>
<evidence type="ECO:0000313" key="6">
    <source>
        <dbReference type="EMBL" id="AHI21930.1"/>
    </source>
</evidence>
<keyword evidence="7" id="KW-1185">Reference proteome</keyword>
<feature type="binding site" evidence="5">
    <location>
        <position position="197"/>
    </location>
    <ligand>
        <name>adenosylcob(III)alamin</name>
        <dbReference type="ChEBI" id="CHEBI:18408"/>
    </ligand>
</feature>
<organism evidence="6 7">
    <name type="scientific">Corynebacterium vitaeruminis DSM 20294</name>
    <dbReference type="NCBI Taxonomy" id="1224164"/>
    <lineage>
        <taxon>Bacteria</taxon>
        <taxon>Bacillati</taxon>
        <taxon>Actinomycetota</taxon>
        <taxon>Actinomycetes</taxon>
        <taxon>Mycobacteriales</taxon>
        <taxon>Corynebacteriaceae</taxon>
        <taxon>Corynebacterium</taxon>
    </lineage>
</organism>
<gene>
    <name evidence="5" type="primary">eutC</name>
    <name evidence="6" type="ORF">B843_02695</name>
</gene>
<dbReference type="Pfam" id="PF05985">
    <property type="entry name" value="EutC"/>
    <property type="match status" value="1"/>
</dbReference>
<dbReference type="GO" id="GO:0008851">
    <property type="term" value="F:ethanolamine ammonia-lyase activity"/>
    <property type="evidence" value="ECO:0007669"/>
    <property type="project" value="UniProtKB-UniRule"/>
</dbReference>
<dbReference type="InterPro" id="IPR042255">
    <property type="entry name" value="EutC_N"/>
</dbReference>
<dbReference type="Gene3D" id="3.40.50.11240">
    <property type="entry name" value="Ethanolamine ammonia-lyase light chain (EutC)"/>
    <property type="match status" value="1"/>
</dbReference>
<evidence type="ECO:0000256" key="5">
    <source>
        <dbReference type="HAMAP-Rule" id="MF_00601"/>
    </source>
</evidence>
<evidence type="ECO:0000256" key="4">
    <source>
        <dbReference type="ARBA" id="ARBA00024446"/>
    </source>
</evidence>
<feature type="binding site" evidence="5">
    <location>
        <position position="147"/>
    </location>
    <ligand>
        <name>adenosylcob(III)alamin</name>
        <dbReference type="ChEBI" id="CHEBI:18408"/>
    </ligand>
</feature>
<proteinExistence type="inferred from homology"/>
<comment type="function">
    <text evidence="5">Catalyzes the deamination of various vicinal amino-alcohols to oxo compounds. Allows this organism to utilize ethanolamine as the sole source of nitrogen and carbon in the presence of external vitamin B12.</text>
</comment>
<dbReference type="HAMAP" id="MF_00601">
    <property type="entry name" value="EutC"/>
    <property type="match status" value="1"/>
</dbReference>
<accession>W5XZ62</accession>
<dbReference type="PANTHER" id="PTHR39330">
    <property type="entry name" value="ETHANOLAMINE AMMONIA-LYASE LIGHT CHAIN"/>
    <property type="match status" value="1"/>
</dbReference>
<evidence type="ECO:0000256" key="1">
    <source>
        <dbReference type="ARBA" id="ARBA00022628"/>
    </source>
</evidence>
<dbReference type="eggNOG" id="COG4302">
    <property type="taxonomic scope" value="Bacteria"/>
</dbReference>
<keyword evidence="3 5" id="KW-0170">Cobalt</keyword>
<dbReference type="RefSeq" id="WP_038595181.1">
    <property type="nucleotide sequence ID" value="NZ_CP004353.1"/>
</dbReference>
<dbReference type="GO" id="GO:0031419">
    <property type="term" value="F:cobalamin binding"/>
    <property type="evidence" value="ECO:0007669"/>
    <property type="project" value="UniProtKB-UniRule"/>
</dbReference>
<dbReference type="PATRIC" id="fig|1224164.3.peg.533"/>
<dbReference type="KEGG" id="cvt:B843_02695"/>
<keyword evidence="2 5" id="KW-0456">Lyase</keyword>